<dbReference type="OrthoDB" id="127333at2"/>
<dbReference type="SUPFAM" id="SSF53649">
    <property type="entry name" value="Alkaline phosphatase-like"/>
    <property type="match status" value="1"/>
</dbReference>
<evidence type="ECO:0000313" key="2">
    <source>
        <dbReference type="Proteomes" id="UP000316213"/>
    </source>
</evidence>
<dbReference type="PANTHER" id="PTHR43737">
    <property type="entry name" value="BLL7424 PROTEIN"/>
    <property type="match status" value="1"/>
</dbReference>
<dbReference type="Pfam" id="PF07394">
    <property type="entry name" value="DUF1501"/>
    <property type="match status" value="1"/>
</dbReference>
<dbReference type="Proteomes" id="UP000316213">
    <property type="component" value="Unassembled WGS sequence"/>
</dbReference>
<dbReference type="InterPro" id="IPR010869">
    <property type="entry name" value="DUF1501"/>
</dbReference>
<dbReference type="InterPro" id="IPR006311">
    <property type="entry name" value="TAT_signal"/>
</dbReference>
<gene>
    <name evidence="1" type="ORF">Pla100_31310</name>
</gene>
<sequence>MWKATHFDHAVGLSRRTMLKSAASGFGYLAFASLAHQAAAQQSATGDSAGRVSALAARPTHFPPRAKRVIFLCMNGGPSQLDLFAYKPKLTKDAGDGKHANLMASPFRFARHGESGAWVSDAMPKLAEKVDDICFIHSMHTDLPNHSQAFMQMHTGSFQFTRPSIGAWTLYGLGTENTNLPGFVTINPPADNGGARNYGSSFLPAIFQGTKIGTNQIPGFYAALLGIDQEPGPPLKNIANSRLSATEQRSQLDFIRDLNHQKLHREVHQPEIEGAIESFELAFRMQDEIPELLDLRAESQSTLGQYGIGAGLATDRFGRQCLLARRLAEAGVRFIEITSPIGWDHHFMLQDKLKESCLATDQPVAALLTDLKQRGLLEDTLVVWAGEFGRTAYAQSGTGRDHNHQGYTIWMAGGGVQAGLSYGTTDEYGQKAIENPVHIHDWHATMLHLLGLDHERLTFNYAGRDFRLTDVYGRVVDGVMS</sequence>
<proteinExistence type="predicted"/>
<keyword evidence="2" id="KW-1185">Reference proteome</keyword>
<accession>A0A5C6A7X7</accession>
<protein>
    <recommendedName>
        <fullName evidence="3">Sulfatase</fullName>
    </recommendedName>
</protein>
<dbReference type="AlphaFoldDB" id="A0A5C6A7X7"/>
<evidence type="ECO:0008006" key="3">
    <source>
        <dbReference type="Google" id="ProtNLM"/>
    </source>
</evidence>
<comment type="caution">
    <text evidence="1">The sequence shown here is derived from an EMBL/GenBank/DDBJ whole genome shotgun (WGS) entry which is preliminary data.</text>
</comment>
<dbReference type="InterPro" id="IPR017850">
    <property type="entry name" value="Alkaline_phosphatase_core_sf"/>
</dbReference>
<name>A0A5C6A7X7_9BACT</name>
<dbReference type="RefSeq" id="WP_146578562.1">
    <property type="nucleotide sequence ID" value="NZ_SJPM01000006.1"/>
</dbReference>
<organism evidence="1 2">
    <name type="scientific">Neorhodopirellula pilleata</name>
    <dbReference type="NCBI Taxonomy" id="2714738"/>
    <lineage>
        <taxon>Bacteria</taxon>
        <taxon>Pseudomonadati</taxon>
        <taxon>Planctomycetota</taxon>
        <taxon>Planctomycetia</taxon>
        <taxon>Pirellulales</taxon>
        <taxon>Pirellulaceae</taxon>
        <taxon>Neorhodopirellula</taxon>
    </lineage>
</organism>
<dbReference type="EMBL" id="SJPM01000006">
    <property type="protein sequence ID" value="TWT95490.1"/>
    <property type="molecule type" value="Genomic_DNA"/>
</dbReference>
<evidence type="ECO:0000313" key="1">
    <source>
        <dbReference type="EMBL" id="TWT95490.1"/>
    </source>
</evidence>
<dbReference type="PANTHER" id="PTHR43737:SF1">
    <property type="entry name" value="DUF1501 DOMAIN-CONTAINING PROTEIN"/>
    <property type="match status" value="1"/>
</dbReference>
<reference evidence="1 2" key="1">
    <citation type="submission" date="2019-02" db="EMBL/GenBank/DDBJ databases">
        <title>Deep-cultivation of Planctomycetes and their phenomic and genomic characterization uncovers novel biology.</title>
        <authorList>
            <person name="Wiegand S."/>
            <person name="Jogler M."/>
            <person name="Boedeker C."/>
            <person name="Pinto D."/>
            <person name="Vollmers J."/>
            <person name="Rivas-Marin E."/>
            <person name="Kohn T."/>
            <person name="Peeters S.H."/>
            <person name="Heuer A."/>
            <person name="Rast P."/>
            <person name="Oberbeckmann S."/>
            <person name="Bunk B."/>
            <person name="Jeske O."/>
            <person name="Meyerdierks A."/>
            <person name="Storesund J.E."/>
            <person name="Kallscheuer N."/>
            <person name="Luecker S."/>
            <person name="Lage O.M."/>
            <person name="Pohl T."/>
            <person name="Merkel B.J."/>
            <person name="Hornburger P."/>
            <person name="Mueller R.-W."/>
            <person name="Bruemmer F."/>
            <person name="Labrenz M."/>
            <person name="Spormann A.M."/>
            <person name="Op Den Camp H."/>
            <person name="Overmann J."/>
            <person name="Amann R."/>
            <person name="Jetten M.S.M."/>
            <person name="Mascher T."/>
            <person name="Medema M.H."/>
            <person name="Devos D.P."/>
            <person name="Kaster A.-K."/>
            <person name="Ovreas L."/>
            <person name="Rohde M."/>
            <person name="Galperin M.Y."/>
            <person name="Jogler C."/>
        </authorList>
    </citation>
    <scope>NUCLEOTIDE SEQUENCE [LARGE SCALE GENOMIC DNA]</scope>
    <source>
        <strain evidence="1 2">Pla100</strain>
    </source>
</reference>
<dbReference type="PROSITE" id="PS51318">
    <property type="entry name" value="TAT"/>
    <property type="match status" value="1"/>
</dbReference>
<dbReference type="Gene3D" id="3.40.720.10">
    <property type="entry name" value="Alkaline Phosphatase, subunit A"/>
    <property type="match status" value="1"/>
</dbReference>